<evidence type="ECO:0000313" key="2">
    <source>
        <dbReference type="Proteomes" id="UP000887574"/>
    </source>
</evidence>
<dbReference type="Proteomes" id="UP000887574">
    <property type="component" value="Unplaced"/>
</dbReference>
<sequence length="408" mass="46102">MDEELVADRRGSAHNSQQHASSQYTHGQNVTTRSRRHCSVSERSVLSSELEEDDGHSQHHQHSTSTRNNHQQHHQFVVPDCQQHRAGQSRHQQRRRANHSNTHSSSTTAHHRHNPRQSLSPSIRRSPVNRLKEKTADRRRLPIGPNGGGGTTMARAAFFGGGESIELSDGNKSGFSTTRRKTSSNSNRVSKLRLRALETQVQSLRDQLHETTSRLNETQTENEQLRGAFCNDEKHSYLSQETGSQRNNTKNNSDLFQLRKCLTAAEADVIKQQEAMDQLKSQLEHNSNGRTQQQQVDEEDKFSLEISQRLVSLLKVQVGALSKVLHSSNQQSDKLSPLRNHVDNCIRTVAALDENSQQELPKMEGAFDEVVSAYEKLSTLLSMAQYSEGLIRQNEKPEHQTDEAVIPR</sequence>
<keyword evidence="2" id="KW-1185">Reference proteome</keyword>
<feature type="compositionally biased region" description="Low complexity" evidence="1">
    <location>
        <begin position="99"/>
        <end position="108"/>
    </location>
</feature>
<feature type="compositionally biased region" description="Low complexity" evidence="1">
    <location>
        <begin position="13"/>
        <end position="23"/>
    </location>
</feature>
<reference evidence="3" key="1">
    <citation type="submission" date="2022-11" db="UniProtKB">
        <authorList>
            <consortium name="WormBaseParasite"/>
        </authorList>
    </citation>
    <scope>IDENTIFICATION</scope>
</reference>
<feature type="compositionally biased region" description="Basic residues" evidence="1">
    <location>
        <begin position="87"/>
        <end position="98"/>
    </location>
</feature>
<feature type="compositionally biased region" description="Basic and acidic residues" evidence="1">
    <location>
        <begin position="1"/>
        <end position="11"/>
    </location>
</feature>
<feature type="region of interest" description="Disordered" evidence="1">
    <location>
        <begin position="1"/>
        <end position="188"/>
    </location>
</feature>
<feature type="compositionally biased region" description="Basic and acidic residues" evidence="1">
    <location>
        <begin position="130"/>
        <end position="140"/>
    </location>
</feature>
<evidence type="ECO:0000256" key="1">
    <source>
        <dbReference type="SAM" id="MobiDB-lite"/>
    </source>
</evidence>
<organism evidence="2 3">
    <name type="scientific">Ditylenchus dipsaci</name>
    <dbReference type="NCBI Taxonomy" id="166011"/>
    <lineage>
        <taxon>Eukaryota</taxon>
        <taxon>Metazoa</taxon>
        <taxon>Ecdysozoa</taxon>
        <taxon>Nematoda</taxon>
        <taxon>Chromadorea</taxon>
        <taxon>Rhabditida</taxon>
        <taxon>Tylenchina</taxon>
        <taxon>Tylenchomorpha</taxon>
        <taxon>Sphaerularioidea</taxon>
        <taxon>Anguinidae</taxon>
        <taxon>Anguininae</taxon>
        <taxon>Ditylenchus</taxon>
    </lineage>
</organism>
<dbReference type="WBParaSite" id="jg23965">
    <property type="protein sequence ID" value="jg23965"/>
    <property type="gene ID" value="jg23965"/>
</dbReference>
<proteinExistence type="predicted"/>
<protein>
    <submittedName>
        <fullName evidence="3">Uncharacterized protein</fullName>
    </submittedName>
</protein>
<feature type="region of interest" description="Disordered" evidence="1">
    <location>
        <begin position="389"/>
        <end position="408"/>
    </location>
</feature>
<dbReference type="AlphaFoldDB" id="A0A915DXE2"/>
<accession>A0A915DXE2</accession>
<name>A0A915DXE2_9BILA</name>
<evidence type="ECO:0000313" key="3">
    <source>
        <dbReference type="WBParaSite" id="jg23965"/>
    </source>
</evidence>
<feature type="compositionally biased region" description="Basic and acidic residues" evidence="1">
    <location>
        <begin position="393"/>
        <end position="402"/>
    </location>
</feature>